<accession>A0A4V3EJP5</accession>
<sequence>MHRRFAQLDVFTDEPLYGNPLAVVVDGDGMTDDEMARFANWTNLSETTFLVPPTDPSADYRVRIFTTSGELPFAGHPTIGSCRAWLDHGGVPATAGSVVQECGVGLVTLRADGGRLAFAAPPLLRSGTVEATAIAEIEAAIGIDVIDAAWADNGPGWIAVEVADADAVRSIEPDFRAVPHLKLGIVGSAHADDGDYDVEVRAFYPDGRVHFEDPVTGSLNAAIAMWLMERDASLQSYVARQGTALGRDGRVHIERGDSGQIWVGGDTVTLITGTVSV</sequence>
<keyword evidence="3" id="KW-1185">Reference proteome</keyword>
<gene>
    <name evidence="2" type="ORF">BDK89_3501</name>
</gene>
<feature type="active site" evidence="1">
    <location>
        <position position="46"/>
    </location>
</feature>
<comment type="caution">
    <text evidence="2">The sequence shown here is derived from an EMBL/GenBank/DDBJ whole genome shotgun (WGS) entry which is preliminary data.</text>
</comment>
<dbReference type="Proteomes" id="UP000294558">
    <property type="component" value="Unassembled WGS sequence"/>
</dbReference>
<evidence type="ECO:0000313" key="2">
    <source>
        <dbReference type="EMBL" id="TDT17888.1"/>
    </source>
</evidence>
<dbReference type="Pfam" id="PF02567">
    <property type="entry name" value="PhzC-PhzF"/>
    <property type="match status" value="1"/>
</dbReference>
<dbReference type="PANTHER" id="PTHR13774">
    <property type="entry name" value="PHENAZINE BIOSYNTHESIS PROTEIN"/>
    <property type="match status" value="1"/>
</dbReference>
<reference evidence="2 3" key="1">
    <citation type="submission" date="2019-03" db="EMBL/GenBank/DDBJ databases">
        <title>Sequencing the genomes of 1000 actinobacteria strains.</title>
        <authorList>
            <person name="Klenk H.-P."/>
        </authorList>
    </citation>
    <scope>NUCLEOTIDE SEQUENCE [LARGE SCALE GENOMIC DNA]</scope>
    <source>
        <strain evidence="2 3">DSM 18936</strain>
    </source>
</reference>
<dbReference type="EMBL" id="SOAU01000001">
    <property type="protein sequence ID" value="TDT17888.1"/>
    <property type="molecule type" value="Genomic_DNA"/>
</dbReference>
<dbReference type="Gene3D" id="3.10.310.10">
    <property type="entry name" value="Diaminopimelate Epimerase, Chain A, domain 1"/>
    <property type="match status" value="2"/>
</dbReference>
<proteinExistence type="predicted"/>
<evidence type="ECO:0000313" key="3">
    <source>
        <dbReference type="Proteomes" id="UP000294558"/>
    </source>
</evidence>
<evidence type="ECO:0000256" key="1">
    <source>
        <dbReference type="PIRSR" id="PIRSR016184-1"/>
    </source>
</evidence>
<dbReference type="InterPro" id="IPR003719">
    <property type="entry name" value="Phenazine_PhzF-like"/>
</dbReference>
<dbReference type="NCBIfam" id="TIGR00654">
    <property type="entry name" value="PhzF_family"/>
    <property type="match status" value="1"/>
</dbReference>
<protein>
    <submittedName>
        <fullName evidence="2">PhzF family phenazine biosynthesis protein</fullName>
    </submittedName>
</protein>
<dbReference type="PIRSF" id="PIRSF016184">
    <property type="entry name" value="PhzC_PhzF"/>
    <property type="match status" value="1"/>
</dbReference>
<dbReference type="OrthoDB" id="9788221at2"/>
<dbReference type="AlphaFoldDB" id="A0A4V3EJP5"/>
<organism evidence="2 3">
    <name type="scientific">Ilumatobacter fluminis</name>
    <dbReference type="NCBI Taxonomy" id="467091"/>
    <lineage>
        <taxon>Bacteria</taxon>
        <taxon>Bacillati</taxon>
        <taxon>Actinomycetota</taxon>
        <taxon>Acidimicrobiia</taxon>
        <taxon>Acidimicrobiales</taxon>
        <taxon>Ilumatobacteraceae</taxon>
        <taxon>Ilumatobacter</taxon>
    </lineage>
</organism>
<name>A0A4V3EJP5_9ACTN</name>
<dbReference type="PANTHER" id="PTHR13774:SF32">
    <property type="entry name" value="ANTISENSE-ENHANCING SEQUENCE 1"/>
    <property type="match status" value="1"/>
</dbReference>
<dbReference type="GO" id="GO:0016853">
    <property type="term" value="F:isomerase activity"/>
    <property type="evidence" value="ECO:0007669"/>
    <property type="project" value="TreeGrafter"/>
</dbReference>
<dbReference type="GO" id="GO:0005737">
    <property type="term" value="C:cytoplasm"/>
    <property type="evidence" value="ECO:0007669"/>
    <property type="project" value="TreeGrafter"/>
</dbReference>
<dbReference type="SUPFAM" id="SSF54506">
    <property type="entry name" value="Diaminopimelate epimerase-like"/>
    <property type="match status" value="1"/>
</dbReference>
<dbReference type="RefSeq" id="WP_133870141.1">
    <property type="nucleotide sequence ID" value="NZ_SOAU01000001.1"/>
</dbReference>